<keyword evidence="5" id="KW-1185">Reference proteome</keyword>
<organism evidence="4 5">
    <name type="scientific">Coptotermes formosanus</name>
    <name type="common">Formosan subterranean termite</name>
    <dbReference type="NCBI Taxonomy" id="36987"/>
    <lineage>
        <taxon>Eukaryota</taxon>
        <taxon>Metazoa</taxon>
        <taxon>Ecdysozoa</taxon>
        <taxon>Arthropoda</taxon>
        <taxon>Hexapoda</taxon>
        <taxon>Insecta</taxon>
        <taxon>Pterygota</taxon>
        <taxon>Neoptera</taxon>
        <taxon>Polyneoptera</taxon>
        <taxon>Dictyoptera</taxon>
        <taxon>Blattodea</taxon>
        <taxon>Blattoidea</taxon>
        <taxon>Termitoidae</taxon>
        <taxon>Rhinotermitidae</taxon>
        <taxon>Coptotermes</taxon>
    </lineage>
</organism>
<keyword evidence="2" id="KW-0812">Transmembrane</keyword>
<feature type="signal peptide" evidence="3">
    <location>
        <begin position="1"/>
        <end position="20"/>
    </location>
</feature>
<evidence type="ECO:0000256" key="2">
    <source>
        <dbReference type="SAM" id="Phobius"/>
    </source>
</evidence>
<protein>
    <submittedName>
        <fullName evidence="4">Uncharacterized protein</fullName>
    </submittedName>
</protein>
<feature type="compositionally biased region" description="Low complexity" evidence="1">
    <location>
        <begin position="269"/>
        <end position="279"/>
    </location>
</feature>
<feature type="transmembrane region" description="Helical" evidence="2">
    <location>
        <begin position="547"/>
        <end position="569"/>
    </location>
</feature>
<dbReference type="EMBL" id="BLKM01000325">
    <property type="protein sequence ID" value="GFG31618.1"/>
    <property type="molecule type" value="Genomic_DNA"/>
</dbReference>
<dbReference type="PANTHER" id="PTHR46876">
    <property type="entry name" value="LOW-DENSITY LIPOPROTEIN RECEPTOR-RELATED PROTEIN 11"/>
    <property type="match status" value="1"/>
</dbReference>
<feature type="compositionally biased region" description="Low complexity" evidence="1">
    <location>
        <begin position="240"/>
        <end position="249"/>
    </location>
</feature>
<dbReference type="Proteomes" id="UP000502823">
    <property type="component" value="Unassembled WGS sequence"/>
</dbReference>
<proteinExistence type="predicted"/>
<feature type="region of interest" description="Disordered" evidence="1">
    <location>
        <begin position="318"/>
        <end position="461"/>
    </location>
</feature>
<dbReference type="PANTHER" id="PTHR46876:SF1">
    <property type="entry name" value="LOW-DENSITY LIPOPROTEIN RECEPTOR-RELATED PROTEIN 11"/>
    <property type="match status" value="1"/>
</dbReference>
<name>A0A6L2PM38_COPFO</name>
<keyword evidence="2" id="KW-1133">Transmembrane helix</keyword>
<evidence type="ECO:0000313" key="5">
    <source>
        <dbReference type="Proteomes" id="UP000502823"/>
    </source>
</evidence>
<feature type="region of interest" description="Disordered" evidence="1">
    <location>
        <begin position="194"/>
        <end position="279"/>
    </location>
</feature>
<sequence>MVIFCLSVFVQYLLPYMVQKHKVGGARGIPIAQDGVSAILLLTVGNEGYEVGVPSNGKIAKPSFAVVAAGINLNVTVLENVLPSTMPVMEFHSVLTEFTNTDMILSLKGRNLLDSVAGTTQAPPSLPTLSAVNDNKELSGNGPVPVISTYNNLHQQQQHVNVNQKIPSQVMNSPADTQQLSVYSDAGTGSLYRQQQGWPQAQQPLSSLQQPQQYGGTQSNNNGVNLNGNQKLFPVSPNNQQQQQQQQIQGNKQYGREGEGAGYSGGNNPQWQAYQQQQMPPAATYQGPMNQFQGGSNHGYDDQSSHIFNHKGNGLVADSDSPATQYGDALHNEHIYGNNGPNSYYNNGPYRPPPANWQPPQSPAQDLNSMPAIDDIPPHLNDNDRNVKMGPDRFRGRYNTGPIPPDYYYEDSQEGKLHSPHSHGSEDPHQPPHNHPAQGEQESTADGATPVKAKDQPSDHKIHSSLEAKLEEDLSNMPRRKGSIDVHVVESQTKSSTEATTVKTEATKVLHEHSSHLKKAHKVMVNMEETNLGDITAEEEPGRPSGAILSLALGLCITGITVVLVACRLRVVRRRLRRGGKSPYAHDADYLVNGMYL</sequence>
<feature type="compositionally biased region" description="Basic and acidic residues" evidence="1">
    <location>
        <begin position="381"/>
        <end position="395"/>
    </location>
</feature>
<accession>A0A6L2PM38</accession>
<feature type="chain" id="PRO_5026758693" evidence="3">
    <location>
        <begin position="21"/>
        <end position="597"/>
    </location>
</feature>
<feature type="compositionally biased region" description="Pro residues" evidence="1">
    <location>
        <begin position="350"/>
        <end position="362"/>
    </location>
</feature>
<evidence type="ECO:0000256" key="3">
    <source>
        <dbReference type="SAM" id="SignalP"/>
    </source>
</evidence>
<dbReference type="InParanoid" id="A0A6L2PM38"/>
<feature type="compositionally biased region" description="Basic and acidic residues" evidence="1">
    <location>
        <begin position="413"/>
        <end position="430"/>
    </location>
</feature>
<keyword evidence="2" id="KW-0472">Membrane</keyword>
<keyword evidence="3" id="KW-0732">Signal</keyword>
<dbReference type="OrthoDB" id="10037294at2759"/>
<gene>
    <name evidence="4" type="ORF">Cfor_03197</name>
</gene>
<feature type="compositionally biased region" description="Low complexity" evidence="1">
    <location>
        <begin position="220"/>
        <end position="229"/>
    </location>
</feature>
<evidence type="ECO:0000256" key="1">
    <source>
        <dbReference type="SAM" id="MobiDB-lite"/>
    </source>
</evidence>
<dbReference type="AlphaFoldDB" id="A0A6L2PM38"/>
<feature type="compositionally biased region" description="Basic and acidic residues" evidence="1">
    <location>
        <begin position="452"/>
        <end position="461"/>
    </location>
</feature>
<evidence type="ECO:0000313" key="4">
    <source>
        <dbReference type="EMBL" id="GFG31618.1"/>
    </source>
</evidence>
<feature type="compositionally biased region" description="Low complexity" evidence="1">
    <location>
        <begin position="336"/>
        <end position="349"/>
    </location>
</feature>
<feature type="compositionally biased region" description="Low complexity" evidence="1">
    <location>
        <begin position="194"/>
        <end position="213"/>
    </location>
</feature>
<comment type="caution">
    <text evidence="4">The sequence shown here is derived from an EMBL/GenBank/DDBJ whole genome shotgun (WGS) entry which is preliminary data.</text>
</comment>
<reference evidence="5" key="1">
    <citation type="submission" date="2020-01" db="EMBL/GenBank/DDBJ databases">
        <title>Draft genome sequence of the Termite Coptotermes fromosanus.</title>
        <authorList>
            <person name="Itakura S."/>
            <person name="Yosikawa Y."/>
            <person name="Umezawa K."/>
        </authorList>
    </citation>
    <scope>NUCLEOTIDE SEQUENCE [LARGE SCALE GENOMIC DNA]</scope>
</reference>